<keyword evidence="6" id="KW-1185">Reference proteome</keyword>
<organism evidence="4 7">
    <name type="scientific">Tatumella citrea</name>
    <name type="common">Pantoea citrea</name>
    <dbReference type="NCBI Taxonomy" id="53336"/>
    <lineage>
        <taxon>Bacteria</taxon>
        <taxon>Pseudomonadati</taxon>
        <taxon>Pseudomonadota</taxon>
        <taxon>Gammaproteobacteria</taxon>
        <taxon>Enterobacterales</taxon>
        <taxon>Erwiniaceae</taxon>
        <taxon>Tatumella</taxon>
    </lineage>
</organism>
<dbReference type="PANTHER" id="PTHR11014:SF63">
    <property type="entry name" value="METALLOPEPTIDASE, PUTATIVE (AFU_ORTHOLOGUE AFUA_6G09600)-RELATED"/>
    <property type="match status" value="1"/>
</dbReference>
<dbReference type="KEGG" id="tci:A7K98_04020"/>
<dbReference type="EMBL" id="CP015581">
    <property type="protein sequence ID" value="ARU97076.1"/>
    <property type="molecule type" value="Genomic_DNA"/>
</dbReference>
<feature type="binding site" evidence="2">
    <location>
        <position position="392"/>
    </location>
    <ligand>
        <name>Mn(2+)</name>
        <dbReference type="ChEBI" id="CHEBI:29035"/>
        <label>2</label>
    </ligand>
</feature>
<dbReference type="InterPro" id="IPR036264">
    <property type="entry name" value="Bact_exopeptidase_dim_dom"/>
</dbReference>
<dbReference type="RefSeq" id="WP_198361142.1">
    <property type="nucleotide sequence ID" value="NZ_CP015579.1"/>
</dbReference>
<feature type="domain" description="Peptidase M20 dimerisation" evidence="3">
    <location>
        <begin position="209"/>
        <end position="301"/>
    </location>
</feature>
<comment type="cofactor">
    <cofactor evidence="2">
        <name>Mn(2+)</name>
        <dbReference type="ChEBI" id="CHEBI:29035"/>
    </cofactor>
    <text evidence="2">The Mn(2+) ion enhances activity.</text>
</comment>
<accession>A0A1Y0L5U8</accession>
<protein>
    <submittedName>
        <fullName evidence="4">N-acyl-L-amino acid amidohydrolase</fullName>
    </submittedName>
</protein>
<feature type="binding site" evidence="2">
    <location>
        <position position="188"/>
    </location>
    <ligand>
        <name>Mn(2+)</name>
        <dbReference type="ChEBI" id="CHEBI:29035"/>
        <label>2</label>
    </ligand>
</feature>
<evidence type="ECO:0000313" key="5">
    <source>
        <dbReference type="EMBL" id="ARU97076.1"/>
    </source>
</evidence>
<keyword evidence="2" id="KW-0464">Manganese</keyword>
<dbReference type="Gene3D" id="3.40.630.10">
    <property type="entry name" value="Zn peptidases"/>
    <property type="match status" value="1"/>
</dbReference>
<evidence type="ECO:0000313" key="7">
    <source>
        <dbReference type="Proteomes" id="UP000195814"/>
    </source>
</evidence>
<evidence type="ECO:0000256" key="1">
    <source>
        <dbReference type="ARBA" id="ARBA00022801"/>
    </source>
</evidence>
<feature type="binding site" evidence="2">
    <location>
        <position position="123"/>
    </location>
    <ligand>
        <name>Mn(2+)</name>
        <dbReference type="ChEBI" id="CHEBI:29035"/>
        <label>2</label>
    </ligand>
</feature>
<dbReference type="PANTHER" id="PTHR11014">
    <property type="entry name" value="PEPTIDASE M20 FAMILY MEMBER"/>
    <property type="match status" value="1"/>
</dbReference>
<feature type="binding site" evidence="2">
    <location>
        <position position="121"/>
    </location>
    <ligand>
        <name>Mn(2+)</name>
        <dbReference type="ChEBI" id="CHEBI:29035"/>
        <label>2</label>
    </ligand>
</feature>
<dbReference type="InterPro" id="IPR002933">
    <property type="entry name" value="Peptidase_M20"/>
</dbReference>
<evidence type="ECO:0000259" key="3">
    <source>
        <dbReference type="Pfam" id="PF07687"/>
    </source>
</evidence>
<keyword evidence="2" id="KW-0479">Metal-binding</keyword>
<dbReference type="Proteomes" id="UP000195814">
    <property type="component" value="Chromosome"/>
</dbReference>
<gene>
    <name evidence="4" type="ORF">A7K98_04020</name>
    <name evidence="5" type="ORF">A7K99_04020</name>
</gene>
<dbReference type="SUPFAM" id="SSF55031">
    <property type="entry name" value="Bacterial exopeptidase dimerisation domain"/>
    <property type="match status" value="1"/>
</dbReference>
<proteinExistence type="predicted"/>
<dbReference type="EMBL" id="CP015579">
    <property type="protein sequence ID" value="ARU93038.1"/>
    <property type="molecule type" value="Genomic_DNA"/>
</dbReference>
<evidence type="ECO:0000313" key="6">
    <source>
        <dbReference type="Proteomes" id="UP000195729"/>
    </source>
</evidence>
<sequence length="418" mass="45401">MNIIAEWPELDDDIQTLLPEIINLRHHLHQYPELSNREFATSKFIAGQLSSYGIPVQTGIAGTGIVALITCERPGICRAFRAELDALPLTEQTQLPYASKVRAFYPKTGGGEEETGVMHACGHDVHMAMVLGFARLVAAHPRRFTGSFKFIFQPAEEGAPDGENGGARQMIREGVLDVPVPDVCIGLHVTAGPLGEYRLGQYRTTASADTFRLEVTGKSTHAAFPWTGIDPVPIAAQIISAWQTIPTRQVNLSQSMPPVITVGRIYGGQRHNILADSVVLEGTVRTVDNQQRDFVLQRMSSVSEGIATAVGASVKMSLSSNNYIAGKNEPSLVESVVPQLSLISQHKVTVDGGTYGTDDFAEYAQRVPGLFIRMGATPPELVDSGEYIWPTHSNKFIADDRAIALGIKTFSVLSLHLK</sequence>
<dbReference type="GO" id="GO:0016787">
    <property type="term" value="F:hydrolase activity"/>
    <property type="evidence" value="ECO:0007669"/>
    <property type="project" value="UniProtKB-KW"/>
</dbReference>
<dbReference type="SUPFAM" id="SSF53187">
    <property type="entry name" value="Zn-dependent exopeptidases"/>
    <property type="match status" value="1"/>
</dbReference>
<dbReference type="Pfam" id="PF01546">
    <property type="entry name" value="Peptidase_M20"/>
    <property type="match status" value="1"/>
</dbReference>
<dbReference type="InterPro" id="IPR017439">
    <property type="entry name" value="Amidohydrolase"/>
</dbReference>
<dbReference type="AlphaFoldDB" id="A0A1Y0L5U8"/>
<evidence type="ECO:0000256" key="2">
    <source>
        <dbReference type="PIRSR" id="PIRSR005962-1"/>
    </source>
</evidence>
<evidence type="ECO:0000313" key="4">
    <source>
        <dbReference type="EMBL" id="ARU93038.1"/>
    </source>
</evidence>
<keyword evidence="1 4" id="KW-0378">Hydrolase</keyword>
<reference evidence="6 7" key="1">
    <citation type="submission" date="2016-05" db="EMBL/GenBank/DDBJ databases">
        <title>Complete genome sequence of two 2,5-diketo-D-glunonic acid producing strain Tatumella citrea.</title>
        <authorList>
            <person name="Duan C."/>
            <person name="Yang J."/>
            <person name="Yang S."/>
        </authorList>
    </citation>
    <scope>NUCLEOTIDE SEQUENCE [LARGE SCALE GENOMIC DNA]</scope>
    <source>
        <strain evidence="5 6">ATCC 39140</strain>
        <strain evidence="4 7">DSM 13699</strain>
    </source>
</reference>
<dbReference type="NCBIfam" id="TIGR01891">
    <property type="entry name" value="amidohydrolases"/>
    <property type="match status" value="1"/>
</dbReference>
<name>A0A1Y0L5U8_TATCI</name>
<feature type="binding site" evidence="2">
    <location>
        <position position="157"/>
    </location>
    <ligand>
        <name>Mn(2+)</name>
        <dbReference type="ChEBI" id="CHEBI:29035"/>
        <label>2</label>
    </ligand>
</feature>
<dbReference type="PIRSF" id="PIRSF005962">
    <property type="entry name" value="Pept_M20D_amidohydro"/>
    <property type="match status" value="1"/>
</dbReference>
<dbReference type="Gene3D" id="3.30.70.360">
    <property type="match status" value="1"/>
</dbReference>
<dbReference type="Proteomes" id="UP000195729">
    <property type="component" value="Chromosome"/>
</dbReference>
<dbReference type="Pfam" id="PF07687">
    <property type="entry name" value="M20_dimer"/>
    <property type="match status" value="1"/>
</dbReference>
<dbReference type="GO" id="GO:0046872">
    <property type="term" value="F:metal ion binding"/>
    <property type="evidence" value="ECO:0007669"/>
    <property type="project" value="UniProtKB-KW"/>
</dbReference>
<dbReference type="InterPro" id="IPR011650">
    <property type="entry name" value="Peptidase_M20_dimer"/>
</dbReference>